<protein>
    <submittedName>
        <fullName evidence="1">Uncharacterized protein</fullName>
    </submittedName>
</protein>
<name>A0AB37YLX0_9BACI</name>
<dbReference type="AlphaFoldDB" id="A0AB37YLX0"/>
<dbReference type="Proteomes" id="UP000195728">
    <property type="component" value="Unassembled WGS sequence"/>
</dbReference>
<evidence type="ECO:0000313" key="2">
    <source>
        <dbReference type="Proteomes" id="UP000195728"/>
    </source>
</evidence>
<dbReference type="EMBL" id="FMBG01000011">
    <property type="protein sequence ID" value="SCB99979.1"/>
    <property type="molecule type" value="Genomic_DNA"/>
</dbReference>
<sequence>MSNVLAKLFGVKNEVVGPQYYEEGCDYDSYCGTRSRTLLRHYGNGRFVAVGCC</sequence>
<gene>
    <name evidence="1" type="ORF">BC10311_01077</name>
</gene>
<accession>A0AB37YLX0</accession>
<dbReference type="RefSeq" id="WP_000073169.1">
    <property type="nucleotide sequence ID" value="NZ_FMBG01000011.1"/>
</dbReference>
<proteinExistence type="predicted"/>
<reference evidence="1 2" key="1">
    <citation type="submission" date="2016-08" db="EMBL/GenBank/DDBJ databases">
        <authorList>
            <person name="Loux V."/>
            <person name="Rue O."/>
        </authorList>
    </citation>
    <scope>NUCLEOTIDE SEQUENCE [LARGE SCALE GENOMIC DNA]</scope>
    <source>
        <strain evidence="1 2">WSBC_10311</strain>
    </source>
</reference>
<organism evidence="1 2">
    <name type="scientific">Bacillus wiedmannii</name>
    <dbReference type="NCBI Taxonomy" id="1890302"/>
    <lineage>
        <taxon>Bacteria</taxon>
        <taxon>Bacillati</taxon>
        <taxon>Bacillota</taxon>
        <taxon>Bacilli</taxon>
        <taxon>Bacillales</taxon>
        <taxon>Bacillaceae</taxon>
        <taxon>Bacillus</taxon>
        <taxon>Bacillus cereus group</taxon>
    </lineage>
</organism>
<evidence type="ECO:0000313" key="1">
    <source>
        <dbReference type="EMBL" id="SCB99979.1"/>
    </source>
</evidence>
<comment type="caution">
    <text evidence="1">The sequence shown here is derived from an EMBL/GenBank/DDBJ whole genome shotgun (WGS) entry which is preliminary data.</text>
</comment>